<accession>A0A0S4QEJ3</accession>
<reference evidence="4" key="1">
    <citation type="submission" date="2015-11" db="EMBL/GenBank/DDBJ databases">
        <authorList>
            <person name="Varghese N."/>
        </authorList>
    </citation>
    <scope>NUCLEOTIDE SEQUENCE [LARGE SCALE GENOMIC DNA]</scope>
    <source>
        <strain evidence="4">DSM 45899</strain>
    </source>
</reference>
<protein>
    <submittedName>
        <fullName evidence="3">SPFH domain / Band 7 family protein</fullName>
    </submittedName>
</protein>
<evidence type="ECO:0000259" key="2">
    <source>
        <dbReference type="Pfam" id="PF01145"/>
    </source>
</evidence>
<dbReference type="InterPro" id="IPR001107">
    <property type="entry name" value="Band_7"/>
</dbReference>
<feature type="compositionally biased region" description="Basic and acidic residues" evidence="1">
    <location>
        <begin position="192"/>
        <end position="201"/>
    </location>
</feature>
<organism evidence="3 4">
    <name type="scientific">Parafrankia irregularis</name>
    <dbReference type="NCBI Taxonomy" id="795642"/>
    <lineage>
        <taxon>Bacteria</taxon>
        <taxon>Bacillati</taxon>
        <taxon>Actinomycetota</taxon>
        <taxon>Actinomycetes</taxon>
        <taxon>Frankiales</taxon>
        <taxon>Frankiaceae</taxon>
        <taxon>Parafrankia</taxon>
    </lineage>
</organism>
<dbReference type="RefSeq" id="WP_091270969.1">
    <property type="nucleotide sequence ID" value="NZ_FAOZ01000001.1"/>
</dbReference>
<sequence>MADISRALFLRHLRGTPTAYVRHLRGGRARHEGVGLTFWYQPRTAVISEVPVDDRELPLLFHARTADFQDVAVQATVTYRVAEPTLAVLRLDFGIDPETGAWRTNPLEQLGGLIVETAQQHAFELLARTTLTNALVDGVPAVRERIATGLEGDQRLAETGVAVVGVRVIAIRPEPELEKALRTPTREQVQTEADRATYGRRARAVEQERRIAENEMQNQIELARREEELVAQRGTNDRRTATEKAAAARIAVEAQAENARLTAAGAAEATRLAAAARAEEIERVGAAEGAAERARVEALRDLDNRAAMTLAVRDLAGSLPDIQALTITPDVLSELLTRLAGAARTGGATHTGGA</sequence>
<feature type="region of interest" description="Disordered" evidence="1">
    <location>
        <begin position="182"/>
        <end position="201"/>
    </location>
</feature>
<evidence type="ECO:0000313" key="4">
    <source>
        <dbReference type="Proteomes" id="UP000198802"/>
    </source>
</evidence>
<dbReference type="Pfam" id="PF01145">
    <property type="entry name" value="Band_7"/>
    <property type="match status" value="1"/>
</dbReference>
<dbReference type="AlphaFoldDB" id="A0A0S4QEJ3"/>
<evidence type="ECO:0000313" key="3">
    <source>
        <dbReference type="EMBL" id="CUU53956.1"/>
    </source>
</evidence>
<dbReference type="Gene3D" id="3.30.479.30">
    <property type="entry name" value="Band 7 domain"/>
    <property type="match status" value="1"/>
</dbReference>
<keyword evidence="4" id="KW-1185">Reference proteome</keyword>
<dbReference type="SUPFAM" id="SSF117892">
    <property type="entry name" value="Band 7/SPFH domain"/>
    <property type="match status" value="1"/>
</dbReference>
<name>A0A0S4QEJ3_9ACTN</name>
<evidence type="ECO:0000256" key="1">
    <source>
        <dbReference type="SAM" id="MobiDB-lite"/>
    </source>
</evidence>
<dbReference type="Proteomes" id="UP000198802">
    <property type="component" value="Unassembled WGS sequence"/>
</dbReference>
<feature type="domain" description="Band 7" evidence="2">
    <location>
        <begin position="32"/>
        <end position="195"/>
    </location>
</feature>
<proteinExistence type="predicted"/>
<dbReference type="InterPro" id="IPR036013">
    <property type="entry name" value="Band_7/SPFH_dom_sf"/>
</dbReference>
<gene>
    <name evidence="3" type="ORF">Ga0074812_101457</name>
</gene>
<dbReference type="EMBL" id="FAOZ01000001">
    <property type="protein sequence ID" value="CUU53956.1"/>
    <property type="molecule type" value="Genomic_DNA"/>
</dbReference>